<dbReference type="AlphaFoldDB" id="A0A0F9D3D6"/>
<proteinExistence type="predicted"/>
<reference evidence="1" key="1">
    <citation type="journal article" date="2015" name="Nature">
        <title>Complex archaea that bridge the gap between prokaryotes and eukaryotes.</title>
        <authorList>
            <person name="Spang A."/>
            <person name="Saw J.H."/>
            <person name="Jorgensen S.L."/>
            <person name="Zaremba-Niedzwiedzka K."/>
            <person name="Martijn J."/>
            <person name="Lind A.E."/>
            <person name="van Eijk R."/>
            <person name="Schleper C."/>
            <person name="Guy L."/>
            <person name="Ettema T.J."/>
        </authorList>
    </citation>
    <scope>NUCLEOTIDE SEQUENCE</scope>
</reference>
<feature type="non-terminal residue" evidence="1">
    <location>
        <position position="29"/>
    </location>
</feature>
<accession>A0A0F9D3D6</accession>
<sequence>MYRRFYGIGPIILRLGAAEKSDNTELSPF</sequence>
<dbReference type="EMBL" id="LAZR01043628">
    <property type="protein sequence ID" value="KKL06628.1"/>
    <property type="molecule type" value="Genomic_DNA"/>
</dbReference>
<organism evidence="1">
    <name type="scientific">marine sediment metagenome</name>
    <dbReference type="NCBI Taxonomy" id="412755"/>
    <lineage>
        <taxon>unclassified sequences</taxon>
        <taxon>metagenomes</taxon>
        <taxon>ecological metagenomes</taxon>
    </lineage>
</organism>
<comment type="caution">
    <text evidence="1">The sequence shown here is derived from an EMBL/GenBank/DDBJ whole genome shotgun (WGS) entry which is preliminary data.</text>
</comment>
<gene>
    <name evidence="1" type="ORF">LCGC14_2594160</name>
</gene>
<name>A0A0F9D3D6_9ZZZZ</name>
<protein>
    <submittedName>
        <fullName evidence="1">Uncharacterized protein</fullName>
    </submittedName>
</protein>
<evidence type="ECO:0000313" key="1">
    <source>
        <dbReference type="EMBL" id="KKL06628.1"/>
    </source>
</evidence>